<proteinExistence type="predicted"/>
<dbReference type="HOGENOM" id="CLU_097706_0_0_1"/>
<reference evidence="1" key="2">
    <citation type="submission" date="2015-04" db="UniProtKB">
        <authorList>
            <consortium name="EnsemblPlants"/>
        </authorList>
    </citation>
    <scope>IDENTIFICATION</scope>
</reference>
<accession>A0A0D9Y8I8</accession>
<reference evidence="1" key="1">
    <citation type="submission" date="2013-08" db="EMBL/GenBank/DDBJ databases">
        <title>Oryza genome evolution.</title>
        <authorList>
            <person name="Wing R.A."/>
            <person name="Panaud O."/>
            <person name="Oliveira A.C."/>
        </authorList>
    </citation>
    <scope>NUCLEOTIDE SEQUENCE</scope>
</reference>
<name>A0A0D9Y8I8_9ORYZ</name>
<evidence type="ECO:0000313" key="2">
    <source>
        <dbReference type="Proteomes" id="UP000026961"/>
    </source>
</evidence>
<keyword evidence="2" id="KW-1185">Reference proteome</keyword>
<organism evidence="1">
    <name type="scientific">Oryza glumipatula</name>
    <dbReference type="NCBI Taxonomy" id="40148"/>
    <lineage>
        <taxon>Eukaryota</taxon>
        <taxon>Viridiplantae</taxon>
        <taxon>Streptophyta</taxon>
        <taxon>Embryophyta</taxon>
        <taxon>Tracheophyta</taxon>
        <taxon>Spermatophyta</taxon>
        <taxon>Magnoliopsida</taxon>
        <taxon>Liliopsida</taxon>
        <taxon>Poales</taxon>
        <taxon>Poaceae</taxon>
        <taxon>BOP clade</taxon>
        <taxon>Oryzoideae</taxon>
        <taxon>Oryzeae</taxon>
        <taxon>Oryzinae</taxon>
        <taxon>Oryza</taxon>
    </lineage>
</organism>
<dbReference type="AlphaFoldDB" id="A0A0D9Y8I8"/>
<dbReference type="Proteomes" id="UP000026961">
    <property type="component" value="Chromosome 1"/>
</dbReference>
<reference evidence="1" key="3">
    <citation type="submission" date="2018-05" db="EMBL/GenBank/DDBJ databases">
        <title>OgluRS3 (Oryza glumaepatula Reference Sequence Version 3).</title>
        <authorList>
            <person name="Zhang J."/>
            <person name="Kudrna D."/>
            <person name="Lee S."/>
            <person name="Talag J."/>
            <person name="Welchert J."/>
            <person name="Wing R.A."/>
        </authorList>
    </citation>
    <scope>NUCLEOTIDE SEQUENCE [LARGE SCALE GENOMIC DNA]</scope>
</reference>
<protein>
    <submittedName>
        <fullName evidence="1">Uncharacterized protein</fullName>
    </submittedName>
</protein>
<dbReference type="Gramene" id="OGLUM01G17750.1">
    <property type="protein sequence ID" value="OGLUM01G17750.1"/>
    <property type="gene ID" value="OGLUM01G17750"/>
</dbReference>
<sequence>MAETVSRLARAQLLEKGLKIFSRAYASTPRRRLGIDSPYLLLRVPSRLYRRCSTVLTFPLSTTPPRPCSTTTSTTPLLVLLRKRWRRRAAANTRHPWVHAAPSRTRDAVRRIVSVPRGELATVAGSLRSLARRPAAVRFSATPPVHHSDEAATPPLLACRCASPVAADSAPTLPLLARINLCSNSRYLSGRCRLASHRPPIPVAREAVACSTTSSSSAPMPPSAFALRFRPSPAEVITRSTSQKNFTGL</sequence>
<dbReference type="EnsemblPlants" id="OGLUM01G17750.1">
    <property type="protein sequence ID" value="OGLUM01G17750.1"/>
    <property type="gene ID" value="OGLUM01G17750"/>
</dbReference>
<evidence type="ECO:0000313" key="1">
    <source>
        <dbReference type="EnsemblPlants" id="OGLUM01G17750.1"/>
    </source>
</evidence>